<organism evidence="1 2">
    <name type="scientific">Propionispira arboris</name>
    <dbReference type="NCBI Taxonomy" id="84035"/>
    <lineage>
        <taxon>Bacteria</taxon>
        <taxon>Bacillati</taxon>
        <taxon>Bacillota</taxon>
        <taxon>Negativicutes</taxon>
        <taxon>Selenomonadales</taxon>
        <taxon>Selenomonadaceae</taxon>
        <taxon>Propionispira</taxon>
    </lineage>
</organism>
<accession>A0A1H6YNT9</accession>
<dbReference type="AlphaFoldDB" id="A0A1H6YNT9"/>
<sequence length="74" mass="8774">MSPRIKLKLTYKECCIIKHALRDKRDRHCAEEMVYKQFSVLVNRCNEISELWADNRTVINHEPVPHGRGNKILK</sequence>
<keyword evidence="2" id="KW-1185">Reference proteome</keyword>
<gene>
    <name evidence="1" type="ORF">SAMN05660742_107110</name>
</gene>
<evidence type="ECO:0000313" key="1">
    <source>
        <dbReference type="EMBL" id="SEJ42949.1"/>
    </source>
</evidence>
<protein>
    <submittedName>
        <fullName evidence="1">Uncharacterized protein</fullName>
    </submittedName>
</protein>
<dbReference type="Proteomes" id="UP000199662">
    <property type="component" value="Unassembled WGS sequence"/>
</dbReference>
<dbReference type="EMBL" id="FNZK01000007">
    <property type="protein sequence ID" value="SEJ42949.1"/>
    <property type="molecule type" value="Genomic_DNA"/>
</dbReference>
<evidence type="ECO:0000313" key="2">
    <source>
        <dbReference type="Proteomes" id="UP000199662"/>
    </source>
</evidence>
<name>A0A1H6YNT9_9FIRM</name>
<proteinExistence type="predicted"/>
<reference evidence="1 2" key="1">
    <citation type="submission" date="2016-10" db="EMBL/GenBank/DDBJ databases">
        <authorList>
            <person name="de Groot N.N."/>
        </authorList>
    </citation>
    <scope>NUCLEOTIDE SEQUENCE [LARGE SCALE GENOMIC DNA]</scope>
    <source>
        <strain evidence="1 2">DSM 2179</strain>
    </source>
</reference>